<dbReference type="eggNOG" id="COG0763">
    <property type="taxonomic scope" value="Bacteria"/>
</dbReference>
<dbReference type="STRING" id="316055.RPE_4251"/>
<proteinExistence type="predicted"/>
<sequence length="577" mass="64076">MSTLLRKIKSLFRPVVEEVRVATGKQKRQAALPDWSKIIASDTDLWSEAKRRSVSGPRILMATMIGGQPQLTVLESALNVALTLRGVRVDTLICNSALPACMYAKISGISPDRLAAYELDQVFCEPCQRRSAIVFEPIGLDVLKLGNFLTHNDRASAKQIADSVPASEISSYVDGAVPVGEHALAGALRYYSKGDLRGERAGEEVLRRYFESSLLTMFALRNLLEQQSYDVVVTNHGIYTPHGIINAVARAKSLRTVAWNLAYRKQCAIFSHNDTYHHTLMNEPVSAWENMAWSPKQEKDILTYLDSRRGGSRDWIWFNRDADEDMVRFAADVGLDLKKPIIGMLTNVVWDAQLHYPANAFSGMLDWVEQTVKYFAGRPDLQLVVRVHPGELAPPGGQTASRQPVAEAIMSYCGGKLPPNIFIIPPEGKTSTYAVADRCNAVIIYGTKTGVELTARGIPVIVAGEAWIRNKGITMDVENSAAYFSLLDTLPLASRLDEAQTVRARKYAYHFFFRRMVPLPFLESLPSSWPPYRVDIDRLGALLPGEYPGLDVLCDGILVGSPFVYESETLGPHDLDR</sequence>
<organism evidence="1">
    <name type="scientific">Rhodopseudomonas palustris (strain BisA53)</name>
    <dbReference type="NCBI Taxonomy" id="316055"/>
    <lineage>
        <taxon>Bacteria</taxon>
        <taxon>Pseudomonadati</taxon>
        <taxon>Pseudomonadota</taxon>
        <taxon>Alphaproteobacteria</taxon>
        <taxon>Hyphomicrobiales</taxon>
        <taxon>Nitrobacteraceae</taxon>
        <taxon>Rhodopseudomonas</taxon>
    </lineage>
</organism>
<name>Q07IQ8_RHOP5</name>
<dbReference type="EMBL" id="CP000463">
    <property type="protein sequence ID" value="ABJ08176.1"/>
    <property type="molecule type" value="Genomic_DNA"/>
</dbReference>
<evidence type="ECO:0008006" key="2">
    <source>
        <dbReference type="Google" id="ProtNLM"/>
    </source>
</evidence>
<accession>Q07IQ8</accession>
<dbReference type="AlphaFoldDB" id="Q07IQ8"/>
<reference evidence="1" key="1">
    <citation type="submission" date="2006-09" db="EMBL/GenBank/DDBJ databases">
        <title>Complete sequence of Rhodopseudomonas palustris BisA53.</title>
        <authorList>
            <consortium name="US DOE Joint Genome Institute"/>
            <person name="Copeland A."/>
            <person name="Lucas S."/>
            <person name="Lapidus A."/>
            <person name="Barry K."/>
            <person name="Detter J.C."/>
            <person name="Glavina del Rio T."/>
            <person name="Hammon N."/>
            <person name="Israni S."/>
            <person name="Dalin E."/>
            <person name="Tice H."/>
            <person name="Pitluck S."/>
            <person name="Chain P."/>
            <person name="Malfatti S."/>
            <person name="Shin M."/>
            <person name="Vergez L."/>
            <person name="Schmutz J."/>
            <person name="Larimer F."/>
            <person name="Land M."/>
            <person name="Hauser L."/>
            <person name="Pelletier D.A."/>
            <person name="Kyrpides N."/>
            <person name="Kim E."/>
            <person name="Harwood C.S."/>
            <person name="Oda Y."/>
            <person name="Richardson P."/>
        </authorList>
    </citation>
    <scope>NUCLEOTIDE SEQUENCE [LARGE SCALE GENOMIC DNA]</scope>
    <source>
        <strain evidence="1">BisA53</strain>
    </source>
</reference>
<evidence type="ECO:0000313" key="1">
    <source>
        <dbReference type="EMBL" id="ABJ08176.1"/>
    </source>
</evidence>
<protein>
    <recommendedName>
        <fullName evidence="2">Capsule polysaccharide biosynthesis</fullName>
    </recommendedName>
</protein>
<dbReference type="KEGG" id="rpe:RPE_4251"/>
<dbReference type="SUPFAM" id="SSF53756">
    <property type="entry name" value="UDP-Glycosyltransferase/glycogen phosphorylase"/>
    <property type="match status" value="1"/>
</dbReference>
<dbReference type="HOGENOM" id="CLU_509655_0_0_5"/>
<gene>
    <name evidence="1" type="ordered locus">RPE_4251</name>
</gene>